<gene>
    <name evidence="2" type="primary">c12h18orf54</name>
</gene>
<organism evidence="2 3">
    <name type="scientific">Myripristis murdjan</name>
    <name type="common">pinecone soldierfish</name>
    <dbReference type="NCBI Taxonomy" id="586833"/>
    <lineage>
        <taxon>Eukaryota</taxon>
        <taxon>Metazoa</taxon>
        <taxon>Chordata</taxon>
        <taxon>Craniata</taxon>
        <taxon>Vertebrata</taxon>
        <taxon>Euteleostomi</taxon>
        <taxon>Actinopterygii</taxon>
        <taxon>Neopterygii</taxon>
        <taxon>Teleostei</taxon>
        <taxon>Neoteleostei</taxon>
        <taxon>Acanthomorphata</taxon>
        <taxon>Holocentriformes</taxon>
        <taxon>Holocentridae</taxon>
        <taxon>Myripristis</taxon>
    </lineage>
</organism>
<feature type="region of interest" description="Disordered" evidence="1">
    <location>
        <begin position="420"/>
        <end position="440"/>
    </location>
</feature>
<evidence type="ECO:0000313" key="3">
    <source>
        <dbReference type="Proteomes" id="UP000472263"/>
    </source>
</evidence>
<sequence>MQCGSLVGDVLSPESTVSALLSSSGHLRSSLVPERNATFTYRDKDYTSASEALDAYIADFEQSHGAGESAAGRLVLPGRRHAGATGPRTAPRNRDVLRERLTDRELDFLTLPVSSLRHRGNRDRLSMTTEELLSIPCDGSMPVTHTSAFLRGLVWPLMFLPLFNLFSCRPPPQVQRRSRRSRHVETRLPCFSPEQLSGEKTTAADGHVGLERPLQAAAAAASSSLHFPRWFTSHKSEMNFSGVSSVPELTYPTWIHSCEDHEPGGVREFLLIVVCLCDICVCVCVCVCVCQTEHQQTLRALRLQFAEQISLVASDRKQSDVMDSLFRGEDARILFQTKNILFQTKNILFQTKNILFQTKNILFQTKNILFRHESKIFCLDMRVKYSAGGSWCSSRKLPGPVEALKQMMFRLQAVEAELQRQQHTHPASAHTHPAAAHTHPASAHTHPYFLKVILSTVCDLLFVLRALQHLETLRSLVDEEGGRGGAGPR</sequence>
<proteinExistence type="predicted"/>
<dbReference type="Ensembl" id="ENSMMDT00005034867.1">
    <property type="protein sequence ID" value="ENSMMDP00005034112.1"/>
    <property type="gene ID" value="ENSMMDG00005016063.1"/>
</dbReference>
<evidence type="ECO:0000313" key="2">
    <source>
        <dbReference type="Ensembl" id="ENSMMDP00005034112.1"/>
    </source>
</evidence>
<dbReference type="InterPro" id="IPR052679">
    <property type="entry name" value="Cell_Prolif_Regulator"/>
</dbReference>
<keyword evidence="3" id="KW-1185">Reference proteome</keyword>
<dbReference type="AlphaFoldDB" id="A0A667Z1U0"/>
<name>A0A667Z1U0_9TELE</name>
<reference evidence="2" key="3">
    <citation type="submission" date="2025-09" db="UniProtKB">
        <authorList>
            <consortium name="Ensembl"/>
        </authorList>
    </citation>
    <scope>IDENTIFICATION</scope>
</reference>
<accession>A0A667Z1U0</accession>
<dbReference type="PANTHER" id="PTHR35079:SF1">
    <property type="entry name" value="LUNG ADENOMA SUSCEPTIBILITY PROTEIN 2"/>
    <property type="match status" value="1"/>
</dbReference>
<dbReference type="Proteomes" id="UP000472263">
    <property type="component" value="Chromosome 12"/>
</dbReference>
<dbReference type="GeneTree" id="ENSGT00940000170723"/>
<protein>
    <submittedName>
        <fullName evidence="2">Uncharacterized protein</fullName>
    </submittedName>
</protein>
<reference evidence="2" key="2">
    <citation type="submission" date="2025-08" db="UniProtKB">
        <authorList>
            <consortium name="Ensembl"/>
        </authorList>
    </citation>
    <scope>IDENTIFICATION</scope>
</reference>
<reference evidence="2" key="1">
    <citation type="submission" date="2019-06" db="EMBL/GenBank/DDBJ databases">
        <authorList>
            <consortium name="Wellcome Sanger Institute Data Sharing"/>
        </authorList>
    </citation>
    <scope>NUCLEOTIDE SEQUENCE [LARGE SCALE GENOMIC DNA]</scope>
</reference>
<dbReference type="PANTHER" id="PTHR35079">
    <property type="entry name" value="LUNG ADENOMA SUSCEPTIBILITY PROTEIN 2"/>
    <property type="match status" value="1"/>
</dbReference>
<evidence type="ECO:0000256" key="1">
    <source>
        <dbReference type="SAM" id="MobiDB-lite"/>
    </source>
</evidence>
<feature type="compositionally biased region" description="Low complexity" evidence="1">
    <location>
        <begin position="424"/>
        <end position="440"/>
    </location>
</feature>